<comment type="caution">
    <text evidence="1">The sequence shown here is derived from an EMBL/GenBank/DDBJ whole genome shotgun (WGS) entry which is preliminary data.</text>
</comment>
<protein>
    <submittedName>
        <fullName evidence="1">Uncharacterized protein</fullName>
    </submittedName>
</protein>
<organism evidence="1 2">
    <name type="scientific">Eumeta variegata</name>
    <name type="common">Bagworm moth</name>
    <name type="synonym">Eumeta japonica</name>
    <dbReference type="NCBI Taxonomy" id="151549"/>
    <lineage>
        <taxon>Eukaryota</taxon>
        <taxon>Metazoa</taxon>
        <taxon>Ecdysozoa</taxon>
        <taxon>Arthropoda</taxon>
        <taxon>Hexapoda</taxon>
        <taxon>Insecta</taxon>
        <taxon>Pterygota</taxon>
        <taxon>Neoptera</taxon>
        <taxon>Endopterygota</taxon>
        <taxon>Lepidoptera</taxon>
        <taxon>Glossata</taxon>
        <taxon>Ditrysia</taxon>
        <taxon>Tineoidea</taxon>
        <taxon>Psychidae</taxon>
        <taxon>Oiketicinae</taxon>
        <taxon>Eumeta</taxon>
    </lineage>
</organism>
<name>A0A4C1V239_EUMVA</name>
<accession>A0A4C1V239</accession>
<evidence type="ECO:0000313" key="1">
    <source>
        <dbReference type="EMBL" id="GBP32154.1"/>
    </source>
</evidence>
<evidence type="ECO:0000313" key="2">
    <source>
        <dbReference type="Proteomes" id="UP000299102"/>
    </source>
</evidence>
<dbReference type="AlphaFoldDB" id="A0A4C1V239"/>
<sequence length="187" mass="21157">MRAARSRAGRGGGTTSLVRALFFCVAEAFAANGRSLSIADAATINYSALFYILVVSRETLRFTRNLVRRGVGNAPDARTTERFRAPHPAPRTPRLVRVSARRQSRSCDCNLRNASSFRRHVLQRVYGDDKSTNTLIKRVGNGMDEKMEKRSFDLWTPRLLKTPQRGSAPTLVLYQFREYIPEQYSSI</sequence>
<reference evidence="1 2" key="1">
    <citation type="journal article" date="2019" name="Commun. Biol.">
        <title>The bagworm genome reveals a unique fibroin gene that provides high tensile strength.</title>
        <authorList>
            <person name="Kono N."/>
            <person name="Nakamura H."/>
            <person name="Ohtoshi R."/>
            <person name="Tomita M."/>
            <person name="Numata K."/>
            <person name="Arakawa K."/>
        </authorList>
    </citation>
    <scope>NUCLEOTIDE SEQUENCE [LARGE SCALE GENOMIC DNA]</scope>
</reference>
<dbReference type="Proteomes" id="UP000299102">
    <property type="component" value="Unassembled WGS sequence"/>
</dbReference>
<gene>
    <name evidence="1" type="ORF">EVAR_80921_1</name>
</gene>
<proteinExistence type="predicted"/>
<keyword evidence="2" id="KW-1185">Reference proteome</keyword>
<dbReference type="EMBL" id="BGZK01000255">
    <property type="protein sequence ID" value="GBP32154.1"/>
    <property type="molecule type" value="Genomic_DNA"/>
</dbReference>